<evidence type="ECO:0000313" key="2">
    <source>
        <dbReference type="Proteomes" id="UP000814033"/>
    </source>
</evidence>
<sequence>MTGHSNAAASSRKSTSRGRLRLPAVVPESVPGALRAPLPTRLPPLAGGSRKSGRPRKSGVPFRRPNSADATPRLKNRGIGKVFKGFHDRNEKLLRTALDNAVTIAVDLRELAAVASELNDDGVADLLDGPLAHLKPQSFTDGQP</sequence>
<comment type="caution">
    <text evidence="1">The sequence shown here is derived from an EMBL/GenBank/DDBJ whole genome shotgun (WGS) entry which is preliminary data.</text>
</comment>
<reference evidence="1" key="1">
    <citation type="submission" date="2021-02" db="EMBL/GenBank/DDBJ databases">
        <authorList>
            <consortium name="DOE Joint Genome Institute"/>
            <person name="Ahrendt S."/>
            <person name="Looney B.P."/>
            <person name="Miyauchi S."/>
            <person name="Morin E."/>
            <person name="Drula E."/>
            <person name="Courty P.E."/>
            <person name="Chicoki N."/>
            <person name="Fauchery L."/>
            <person name="Kohler A."/>
            <person name="Kuo A."/>
            <person name="Labutti K."/>
            <person name="Pangilinan J."/>
            <person name="Lipzen A."/>
            <person name="Riley R."/>
            <person name="Andreopoulos W."/>
            <person name="He G."/>
            <person name="Johnson J."/>
            <person name="Barry K.W."/>
            <person name="Grigoriev I.V."/>
            <person name="Nagy L."/>
            <person name="Hibbett D."/>
            <person name="Henrissat B."/>
            <person name="Matheny P.B."/>
            <person name="Labbe J."/>
            <person name="Martin F."/>
        </authorList>
    </citation>
    <scope>NUCLEOTIDE SEQUENCE</scope>
    <source>
        <strain evidence="1">FP105234-sp</strain>
    </source>
</reference>
<reference evidence="1" key="2">
    <citation type="journal article" date="2022" name="New Phytol.">
        <title>Evolutionary transition to the ectomycorrhizal habit in the genomes of a hyperdiverse lineage of mushroom-forming fungi.</title>
        <authorList>
            <person name="Looney B."/>
            <person name="Miyauchi S."/>
            <person name="Morin E."/>
            <person name="Drula E."/>
            <person name="Courty P.E."/>
            <person name="Kohler A."/>
            <person name="Kuo A."/>
            <person name="LaButti K."/>
            <person name="Pangilinan J."/>
            <person name="Lipzen A."/>
            <person name="Riley R."/>
            <person name="Andreopoulos W."/>
            <person name="He G."/>
            <person name="Johnson J."/>
            <person name="Nolan M."/>
            <person name="Tritt A."/>
            <person name="Barry K.W."/>
            <person name="Grigoriev I.V."/>
            <person name="Nagy L.G."/>
            <person name="Hibbett D."/>
            <person name="Henrissat B."/>
            <person name="Matheny P.B."/>
            <person name="Labbe J."/>
            <person name="Martin F.M."/>
        </authorList>
    </citation>
    <scope>NUCLEOTIDE SEQUENCE</scope>
    <source>
        <strain evidence="1">FP105234-sp</strain>
    </source>
</reference>
<name>A0ACB8R131_9AGAM</name>
<organism evidence="1 2">
    <name type="scientific">Auriscalpium vulgare</name>
    <dbReference type="NCBI Taxonomy" id="40419"/>
    <lineage>
        <taxon>Eukaryota</taxon>
        <taxon>Fungi</taxon>
        <taxon>Dikarya</taxon>
        <taxon>Basidiomycota</taxon>
        <taxon>Agaricomycotina</taxon>
        <taxon>Agaricomycetes</taxon>
        <taxon>Russulales</taxon>
        <taxon>Auriscalpiaceae</taxon>
        <taxon>Auriscalpium</taxon>
    </lineage>
</organism>
<feature type="non-terminal residue" evidence="1">
    <location>
        <position position="144"/>
    </location>
</feature>
<gene>
    <name evidence="1" type="ORF">FA95DRAFT_1672064</name>
</gene>
<dbReference type="Proteomes" id="UP000814033">
    <property type="component" value="Unassembled WGS sequence"/>
</dbReference>
<protein>
    <submittedName>
        <fullName evidence="1">Uncharacterized protein</fullName>
    </submittedName>
</protein>
<keyword evidence="2" id="KW-1185">Reference proteome</keyword>
<proteinExistence type="predicted"/>
<dbReference type="EMBL" id="MU276831">
    <property type="protein sequence ID" value="KAI0037607.1"/>
    <property type="molecule type" value="Genomic_DNA"/>
</dbReference>
<evidence type="ECO:0000313" key="1">
    <source>
        <dbReference type="EMBL" id="KAI0037607.1"/>
    </source>
</evidence>
<accession>A0ACB8R131</accession>